<comment type="PTM">
    <text evidence="8">Asymmetrically arginine dimethylated at one site by host PRMT6. Methylation impairs the RNA-binding activity and export of viral RNA from the nucleus to the cytoplasm.</text>
</comment>
<dbReference type="GO" id="GO:0016032">
    <property type="term" value="P:viral process"/>
    <property type="evidence" value="ECO:0007669"/>
    <property type="project" value="UniProtKB-UniRule"/>
</dbReference>
<comment type="caution">
    <text evidence="8">Lacks conserved residue(s) required for the propagation of feature annotation.</text>
</comment>
<keyword evidence="8" id="KW-0597">Phosphoprotein</keyword>
<dbReference type="GO" id="GO:0003700">
    <property type="term" value="F:DNA-binding transcription factor activity"/>
    <property type="evidence" value="ECO:0007669"/>
    <property type="project" value="UniProtKB-UniRule"/>
</dbReference>
<feature type="region of interest" description="Disordered" evidence="10">
    <location>
        <begin position="24"/>
        <end position="48"/>
    </location>
</feature>
<evidence type="ECO:0000256" key="2">
    <source>
        <dbReference type="ARBA" id="ARBA00022448"/>
    </source>
</evidence>
<feature type="modified residue" description="Phosphoserine; by host CK2" evidence="8">
    <location>
        <position position="5"/>
    </location>
</feature>
<dbReference type="HAMAP" id="MF_04077">
    <property type="entry name" value="REV_HIV1"/>
    <property type="match status" value="1"/>
</dbReference>
<evidence type="ECO:0000256" key="10">
    <source>
        <dbReference type="SAM" id="MobiDB-lite"/>
    </source>
</evidence>
<dbReference type="InterPro" id="IPR000625">
    <property type="entry name" value="REV_protein"/>
</dbReference>
<organism evidence="11 12">
    <name type="scientific">Human immunodeficiency virus type 1</name>
    <name type="common">HIV-1</name>
    <dbReference type="NCBI Taxonomy" id="11676"/>
    <lineage>
        <taxon>Viruses</taxon>
        <taxon>Riboviria</taxon>
        <taxon>Pararnavirae</taxon>
        <taxon>Artverviricota</taxon>
        <taxon>Revtraviricetes</taxon>
        <taxon>Ortervirales</taxon>
        <taxon>Retroviridae</taxon>
        <taxon>Orthoretrovirinae</taxon>
        <taxon>Lentivirus</taxon>
        <taxon>Lentivirus humimdef1</taxon>
    </lineage>
</organism>
<sequence length="104" mass="11828">MAGRSGDDDRQLLTAIQIIKILYQSNPHPAPRGSRNARKNRRRRWRRRQAQVESLAARVLATVVHGPQDNNLVELPPLEQLSIRDPDGDQLSGTWTEDPRAEDN</sequence>
<dbReference type="Gene3D" id="6.10.140.630">
    <property type="match status" value="1"/>
</dbReference>
<evidence type="ECO:0000313" key="11">
    <source>
        <dbReference type="EMBL" id="ALX35364.1"/>
    </source>
</evidence>
<feature type="region of interest" description="Disordered" evidence="10">
    <location>
        <begin position="66"/>
        <end position="104"/>
    </location>
</feature>
<proteinExistence type="inferred from homology"/>
<evidence type="ECO:0000256" key="5">
    <source>
        <dbReference type="ARBA" id="ARBA00022884"/>
    </source>
</evidence>
<feature type="modified residue" description="Phosphoserine; by host" evidence="8">
    <location>
        <position position="92"/>
    </location>
</feature>
<evidence type="ECO:0000256" key="3">
    <source>
        <dbReference type="ARBA" id="ARBA00022562"/>
    </source>
</evidence>
<comment type="subcellular location">
    <subcellularLocation>
        <location evidence="8 9">Host cytoplasm</location>
    </subcellularLocation>
    <subcellularLocation>
        <location evidence="8 9">Host nucleus</location>
        <location evidence="8 9">Host nucleolus</location>
    </subcellularLocation>
    <text evidence="8">The presence of both nuclear import and nuclear export signals leads to continuous shuttling between the nucleus and cytoplasm.</text>
</comment>
<accession>A0A0U4E7Y4</accession>
<evidence type="ECO:0000256" key="1">
    <source>
        <dbReference type="ARBA" id="ARBA00020269"/>
    </source>
</evidence>
<name>A0A0U4E7Y4_HV1</name>
<dbReference type="GO" id="GO:0030430">
    <property type="term" value="C:host cell cytoplasm"/>
    <property type="evidence" value="ECO:0007669"/>
    <property type="project" value="UniProtKB-SubCell"/>
</dbReference>
<gene>
    <name evidence="8 9" type="primary">rev</name>
</gene>
<feature type="short sequence motif" description="Nuclear localization signal and RNA-binding (RRE)" evidence="8">
    <location>
        <begin position="34"/>
        <end position="50"/>
    </location>
</feature>
<feature type="short sequence motif" description="Nuclear export signal and binding to XPO1" evidence="8">
    <location>
        <begin position="73"/>
        <end position="84"/>
    </location>
</feature>
<organismHost>
    <name type="scientific">Homo sapiens</name>
    <name type="common">Human</name>
    <dbReference type="NCBI Taxonomy" id="9606"/>
</organismHost>
<dbReference type="GO" id="GO:0051028">
    <property type="term" value="P:mRNA transport"/>
    <property type="evidence" value="ECO:0007669"/>
    <property type="project" value="UniProtKB-UniRule"/>
</dbReference>
<keyword evidence="3 8" id="KW-1048">Host nucleus</keyword>
<protein>
    <recommendedName>
        <fullName evidence="1 8">Protein Rev</fullName>
    </recommendedName>
    <alternativeName>
        <fullName evidence="8">ART/TRS</fullName>
    </alternativeName>
    <alternativeName>
        <fullName evidence="8">Anti-repression transactivator</fullName>
    </alternativeName>
    <alternativeName>
        <fullName evidence="7 8">Regulator of expression of viral proteins</fullName>
    </alternativeName>
</protein>
<keyword evidence="8" id="KW-0488">Methylation</keyword>
<feature type="compositionally biased region" description="Basic residues" evidence="10">
    <location>
        <begin position="35"/>
        <end position="48"/>
    </location>
</feature>
<comment type="domain">
    <text evidence="8">The RNA-binding motif binds to the RRE, a 240 bp stem-and-loop structure present in incompletely spliced viral pre-mRNAs. This region also contains the NLS which mediates nuclear localization via KPNB1 binding and, when the N-terminal sequence is present, nucleolar targeting. These overlapping functions prevent Rev bound to RRE from undesirable return to the nucleus. When Rev binds the RRE, the NLS becomes masked while the NES remains accessible. The leucine-rich NES mediates binding to human XPO1.</text>
</comment>
<evidence type="ECO:0000256" key="9">
    <source>
        <dbReference type="RuleBase" id="RU364044"/>
    </source>
</evidence>
<comment type="subunit">
    <text evidence="8">Homomultimer; when bound to the RRE. Multimeric assembly is essential for activity and may involve XPO1. Binds to human KPNB1, XPO1, TNPO1, RANBP5 and IPO7. Interacts with the viral Integrase. Interacts with human KHDRBS1. Interacts with human NAP1; this interaction decreases Rev multimerization and stimulates its activity. Interacts with human DEAD-box helicases DDX3 and DDX24; these interactions may serve for viral RNA export to the cytoplasm and packaging, respectively. Interacts with human PSIP1; this interaction may inhibit HIV-1 DNA integration by promoting dissociation of the Integrase-LEDGF/p75 complex.</text>
</comment>
<keyword evidence="4 8" id="KW-0509">mRNA transport</keyword>
<dbReference type="EMBL" id="KU168286">
    <property type="protein sequence ID" value="ALX35364.1"/>
    <property type="molecule type" value="Genomic_RNA"/>
</dbReference>
<evidence type="ECO:0000256" key="8">
    <source>
        <dbReference type="HAMAP-Rule" id="MF_04077"/>
    </source>
</evidence>
<comment type="function">
    <text evidence="8">Escorts unspliced or incompletely spliced viral pre-mRNAs (late transcripts) out of the nucleus of infected cells. These pre-mRNAs carry a recognition sequence called Rev responsive element (RRE) located in the env gene, that is not present in fully spliced viral mRNAs (early transcripts). This function is essential since most viral proteins are translated from unspliced or partially spliced pre-mRNAs which cannot exit the nucleus by the pathway used by fully processed cellular mRNAs. Rev itself is translated from a fully spliced mRNA that readily exits the nucleus. Rev's nuclear localization signal (NLS) binds directly to KPNB1/Importin beta-1 without previous binding to KPNA1/Importin alpha-1. KPNB1 binds to the GDP bound form of RAN (Ran-GDP) and targets Rev to the nucleus. In the nucleus, the conversion from Ran-GDP to Ran-GTP dissociates Rev from KPNB1 and allows Rev's binding to the RRE in viral pre-mRNAs. Rev multimerization on the RRE via cooperative assembly exposes its nuclear export signal (NES) to the surface. Rev can then form a complex with XPO1/CRM1 and Ran-GTP, leading to nuclear export of the complex. Conversion from Ran-GTP to Ran-GDP mediates dissociation of the Rev/RRE/XPO1/RAN complex, so that Rev can return to the nucleus for a subsequent round of export. Beside KPNB1, also seems to interact with TNPO1/Transportin-1, RANBP5/IPO5 and IPO7/RANBP7 for nuclear import. The nucleoporin-like HRB/RIP is an essential cofactor that probably indirectly interacts with Rev to release HIV RNAs from the perinuclear region to the cytoplasm.</text>
</comment>
<comment type="PTM">
    <text evidence="8">Phosphorylated by protein kinase CK2. Presence of, and maybe binding to the N-terminus of the regulatory beta subunit of CK2 is necessary for CK2-mediated Rev's phosphorylation.</text>
</comment>
<evidence type="ECO:0000256" key="6">
    <source>
        <dbReference type="ARBA" id="ARBA00023200"/>
    </source>
</evidence>
<dbReference type="GO" id="GO:0044196">
    <property type="term" value="C:host cell nucleolus"/>
    <property type="evidence" value="ECO:0007669"/>
    <property type="project" value="UniProtKB-SubCell"/>
</dbReference>
<keyword evidence="2 8" id="KW-0813">Transport</keyword>
<keyword evidence="6 8" id="KW-1035">Host cytoplasm</keyword>
<dbReference type="Proteomes" id="UP000129722">
    <property type="component" value="Genome"/>
</dbReference>
<dbReference type="GO" id="GO:0003723">
    <property type="term" value="F:RNA binding"/>
    <property type="evidence" value="ECO:0007669"/>
    <property type="project" value="UniProtKB-UniRule"/>
</dbReference>
<comment type="similarity">
    <text evidence="8">Belongs to the HIV-1 REV protein family.</text>
</comment>
<evidence type="ECO:0000256" key="4">
    <source>
        <dbReference type="ARBA" id="ARBA00022816"/>
    </source>
</evidence>
<keyword evidence="5 8" id="KW-0694">RNA-binding</keyword>
<reference evidence="11 12" key="1">
    <citation type="journal article" date="2015" name="J. Clin. Microbiol.">
        <title>A PAN-HIV STRATEGY FOR COMPLETE GENOME SEQUENCING.</title>
        <authorList>
            <person name="Berg M.G."/>
            <person name="Yamaguchi J."/>
            <person name="Alessandri-Gradt E."/>
            <person name="Tell R.W."/>
            <person name="Plantier J.C."/>
            <person name="Brennan C.A."/>
        </authorList>
    </citation>
    <scope>NUCLEOTIDE SEQUENCE [LARGE SCALE GENOMIC DNA]</scope>
    <source>
        <strain evidence="11">LA34RBF20</strain>
    </source>
</reference>
<evidence type="ECO:0000256" key="7">
    <source>
        <dbReference type="ARBA" id="ARBA00031496"/>
    </source>
</evidence>
<evidence type="ECO:0000313" key="12">
    <source>
        <dbReference type="Proteomes" id="UP000129722"/>
    </source>
</evidence>
<keyword evidence="8" id="KW-0945">Host-virus interaction</keyword>
<feature type="region of interest" description="Homomultimerization" evidence="8">
    <location>
        <begin position="18"/>
        <end position="26"/>
    </location>
</feature>
<dbReference type="Pfam" id="PF00424">
    <property type="entry name" value="REV"/>
    <property type="match status" value="1"/>
</dbReference>
<comment type="miscellaneous">
    <text evidence="8">HIV-1 lineages are divided in three main groups, M (for Major), O (for Outlier), and N (for New, or Non-M, Non-O). The vast majority of strains found worldwide belong to the group M. Group O seems to be endemic to and largely confined to Cameroon and neighboring countries in West Central Africa, where these viruses represent a small minority of HIV-1 strains. The group N is represented by a limited number of isolates from Cameroonian persons. The group M is further subdivided in 9 clades or subtypes (A to D, F to H, J and K).</text>
</comment>